<dbReference type="EMBL" id="VYXQ01000033">
    <property type="protein sequence ID" value="KAA9354546.1"/>
    <property type="molecule type" value="Genomic_DNA"/>
</dbReference>
<evidence type="ECO:0000313" key="6">
    <source>
        <dbReference type="Proteomes" id="UP000327108"/>
    </source>
</evidence>
<proteinExistence type="inferred from homology"/>
<keyword evidence="3 5" id="KW-0808">Transferase</keyword>
<dbReference type="InterPro" id="IPR051052">
    <property type="entry name" value="Diverse_substrate_MTase"/>
</dbReference>
<dbReference type="PANTHER" id="PTHR44942">
    <property type="entry name" value="METHYLTRANSF_11 DOMAIN-CONTAINING PROTEIN"/>
    <property type="match status" value="1"/>
</dbReference>
<dbReference type="Pfam" id="PF08241">
    <property type="entry name" value="Methyltransf_11"/>
    <property type="match status" value="1"/>
</dbReference>
<dbReference type="InterPro" id="IPR029063">
    <property type="entry name" value="SAM-dependent_MTases_sf"/>
</dbReference>
<evidence type="ECO:0000256" key="3">
    <source>
        <dbReference type="ARBA" id="ARBA00022679"/>
    </source>
</evidence>
<name>A0A5N1JLI3_9HYPH</name>
<keyword evidence="2 5" id="KW-0489">Methyltransferase</keyword>
<reference evidence="5 6" key="1">
    <citation type="submission" date="2019-09" db="EMBL/GenBank/DDBJ databases">
        <title>Biological control of the noxious weed angled onion (Allium triquetrum) thwarted by endophytic bacteria in Victoria, Australia.</title>
        <authorList>
            <person name="Tehranchian P."/>
            <person name="Adair R.J."/>
            <person name="Van T.H."/>
            <person name="Morrison P.D."/>
            <person name="Williams H."/>
            <person name="Lawrie A.C."/>
        </authorList>
    </citation>
    <scope>NUCLEOTIDE SEQUENCE [LARGE SCALE GENOMIC DNA]</scope>
    <source>
        <strain evidence="5 6">RPTAtOch1</strain>
    </source>
</reference>
<dbReference type="AlphaFoldDB" id="A0A5N1JLI3"/>
<gene>
    <name evidence="5" type="ORF">F3W84_22375</name>
</gene>
<dbReference type="PANTHER" id="PTHR44942:SF4">
    <property type="entry name" value="METHYLTRANSFERASE TYPE 11 DOMAIN-CONTAINING PROTEIN"/>
    <property type="match status" value="1"/>
</dbReference>
<dbReference type="InterPro" id="IPR013216">
    <property type="entry name" value="Methyltransf_11"/>
</dbReference>
<keyword evidence="6" id="KW-1185">Reference proteome</keyword>
<organism evidence="5 6">
    <name type="scientific">Ochrobactrum quorumnocens</name>
    <dbReference type="NCBI Taxonomy" id="271865"/>
    <lineage>
        <taxon>Bacteria</taxon>
        <taxon>Pseudomonadati</taxon>
        <taxon>Pseudomonadota</taxon>
        <taxon>Alphaproteobacteria</taxon>
        <taxon>Hyphomicrobiales</taxon>
        <taxon>Brucellaceae</taxon>
        <taxon>Brucella/Ochrobactrum group</taxon>
        <taxon>Ochrobactrum</taxon>
    </lineage>
</organism>
<dbReference type="Gene3D" id="3.40.50.150">
    <property type="entry name" value="Vaccinia Virus protein VP39"/>
    <property type="match status" value="1"/>
</dbReference>
<dbReference type="GO" id="GO:0008757">
    <property type="term" value="F:S-adenosylmethionine-dependent methyltransferase activity"/>
    <property type="evidence" value="ECO:0007669"/>
    <property type="project" value="InterPro"/>
</dbReference>
<evidence type="ECO:0000313" key="5">
    <source>
        <dbReference type="EMBL" id="KAA9354546.1"/>
    </source>
</evidence>
<evidence type="ECO:0000259" key="4">
    <source>
        <dbReference type="Pfam" id="PF08241"/>
    </source>
</evidence>
<evidence type="ECO:0000256" key="2">
    <source>
        <dbReference type="ARBA" id="ARBA00022603"/>
    </source>
</evidence>
<evidence type="ECO:0000256" key="1">
    <source>
        <dbReference type="ARBA" id="ARBA00008361"/>
    </source>
</evidence>
<dbReference type="Proteomes" id="UP000327108">
    <property type="component" value="Unassembled WGS sequence"/>
</dbReference>
<comment type="caution">
    <text evidence="5">The sequence shown here is derived from an EMBL/GenBank/DDBJ whole genome shotgun (WGS) entry which is preliminary data.</text>
</comment>
<sequence length="250" mass="28187">MLKIIPRMSEGKVLDLACGDGILCQRLEASRPKLTEIIGVDFSPHEIRLAERTAQSSRIRFFCGRAQQLNLAAKSFDYILCHMAFMLMENIEKVVSEIARVLKEDGHFSCVIPIASKGGCRAIYQRCFEHVARDYRLLSFETLGDRRARSSSGLKSLFEAHPAFHGTAVFEEFEISLEPDPQSLVRFFMGHYETSCLTDQGIELLRQRLTAEFVAERMNGTLSHGVGFLQMTVRKQRRIDALSAPNAVLA</sequence>
<dbReference type="GO" id="GO:0032259">
    <property type="term" value="P:methylation"/>
    <property type="evidence" value="ECO:0007669"/>
    <property type="project" value="UniProtKB-KW"/>
</dbReference>
<accession>A0A5N1JLI3</accession>
<dbReference type="SUPFAM" id="SSF53335">
    <property type="entry name" value="S-adenosyl-L-methionine-dependent methyltransferases"/>
    <property type="match status" value="1"/>
</dbReference>
<feature type="domain" description="Methyltransferase type 11" evidence="4">
    <location>
        <begin position="14"/>
        <end position="109"/>
    </location>
</feature>
<comment type="similarity">
    <text evidence="1">Belongs to the methyltransferase superfamily.</text>
</comment>
<dbReference type="CDD" id="cd02440">
    <property type="entry name" value="AdoMet_MTases"/>
    <property type="match status" value="1"/>
</dbReference>
<protein>
    <submittedName>
        <fullName evidence="5">Class I SAM-dependent methyltransferase</fullName>
    </submittedName>
</protein>
<dbReference type="RefSeq" id="WP_151095925.1">
    <property type="nucleotide sequence ID" value="NZ_JBLZNM010000018.1"/>
</dbReference>